<accession>T0ZE28</accession>
<comment type="caution">
    <text evidence="4">The sequence shown here is derived from an EMBL/GenBank/DDBJ whole genome shotgun (WGS) entry which is preliminary data.</text>
</comment>
<sequence length="262" mass="27059">MIRQGEQWVETDWESALAKAAAGLREHSESFGVLASASSTLEELYLAGRIARGLGAGNIDCRQRQRDFRDQQADPRFPGLGMRIADIDALEGLLVVGANLRREVPILAHRVRKAALRGATVGLINPAAFRYHFPIAAALESAPARVVGDLAAVLAAALEIAGKSAPEHVAPVLAGVQVGDTHRALAAALAHGERRALWLGALALRHPRFADLRALAAALAEVTGASLGILAEGANGAGAYLAGAVPHREAGGGAAAKPGLSA</sequence>
<dbReference type="PANTHER" id="PTHR43105">
    <property type="entry name" value="RESPIRATORY NITRATE REDUCTASE"/>
    <property type="match status" value="1"/>
</dbReference>
<feature type="non-terminal residue" evidence="4">
    <location>
        <position position="262"/>
    </location>
</feature>
<dbReference type="GO" id="GO:0016020">
    <property type="term" value="C:membrane"/>
    <property type="evidence" value="ECO:0007669"/>
    <property type="project" value="TreeGrafter"/>
</dbReference>
<name>T0ZE28_9ZZZZ</name>
<comment type="cofactor">
    <cofactor evidence="1">
        <name>[4Fe-4S] cluster</name>
        <dbReference type="ChEBI" id="CHEBI:49883"/>
    </cofactor>
</comment>
<feature type="domain" description="Molybdopterin oxidoreductase" evidence="3">
    <location>
        <begin position="1"/>
        <end position="245"/>
    </location>
</feature>
<dbReference type="AlphaFoldDB" id="T0ZE28"/>
<proteinExistence type="predicted"/>
<dbReference type="PANTHER" id="PTHR43105:SF13">
    <property type="entry name" value="NADH-UBIQUINONE OXIDOREDUCTASE 75 KDA SUBUNIT, MITOCHONDRIAL"/>
    <property type="match status" value="1"/>
</dbReference>
<gene>
    <name evidence="4" type="ORF">B2A_08910</name>
</gene>
<dbReference type="InterPro" id="IPR050123">
    <property type="entry name" value="Prok_molybdopt-oxidoreductase"/>
</dbReference>
<dbReference type="Gene3D" id="3.40.50.740">
    <property type="match status" value="1"/>
</dbReference>
<dbReference type="InterPro" id="IPR006656">
    <property type="entry name" value="Mopterin_OxRdtase"/>
</dbReference>
<evidence type="ECO:0000256" key="1">
    <source>
        <dbReference type="ARBA" id="ARBA00001966"/>
    </source>
</evidence>
<organism evidence="4">
    <name type="scientific">mine drainage metagenome</name>
    <dbReference type="NCBI Taxonomy" id="410659"/>
    <lineage>
        <taxon>unclassified sequences</taxon>
        <taxon>metagenomes</taxon>
        <taxon>ecological metagenomes</taxon>
    </lineage>
</organism>
<dbReference type="SUPFAM" id="SSF53706">
    <property type="entry name" value="Formate dehydrogenase/DMSO reductase, domains 1-3"/>
    <property type="match status" value="1"/>
</dbReference>
<dbReference type="EMBL" id="AUZZ01006427">
    <property type="protein sequence ID" value="EQD46391.1"/>
    <property type="molecule type" value="Genomic_DNA"/>
</dbReference>
<protein>
    <submittedName>
        <fullName evidence="4">NADH dehydrogenase subunit G</fullName>
    </submittedName>
</protein>
<dbReference type="Gene3D" id="3.40.228.10">
    <property type="entry name" value="Dimethylsulfoxide Reductase, domain 2"/>
    <property type="match status" value="1"/>
</dbReference>
<reference evidence="4" key="1">
    <citation type="submission" date="2013-08" db="EMBL/GenBank/DDBJ databases">
        <authorList>
            <person name="Mendez C."/>
            <person name="Richter M."/>
            <person name="Ferrer M."/>
            <person name="Sanchez J."/>
        </authorList>
    </citation>
    <scope>NUCLEOTIDE SEQUENCE</scope>
</reference>
<dbReference type="GO" id="GO:0016491">
    <property type="term" value="F:oxidoreductase activity"/>
    <property type="evidence" value="ECO:0007669"/>
    <property type="project" value="InterPro"/>
</dbReference>
<reference evidence="4" key="2">
    <citation type="journal article" date="2014" name="ISME J.">
        <title>Microbial stratification in low pH oxic and suboxic macroscopic growths along an acid mine drainage.</title>
        <authorList>
            <person name="Mendez-Garcia C."/>
            <person name="Mesa V."/>
            <person name="Sprenger R.R."/>
            <person name="Richter M."/>
            <person name="Diez M.S."/>
            <person name="Solano J."/>
            <person name="Bargiela R."/>
            <person name="Golyshina O.V."/>
            <person name="Manteca A."/>
            <person name="Ramos J.L."/>
            <person name="Gallego J.R."/>
            <person name="Llorente I."/>
            <person name="Martins Dos Santos V.A."/>
            <person name="Jensen O.N."/>
            <person name="Pelaez A.I."/>
            <person name="Sanchez J."/>
            <person name="Ferrer M."/>
        </authorList>
    </citation>
    <scope>NUCLEOTIDE SEQUENCE</scope>
</reference>
<dbReference type="Pfam" id="PF00384">
    <property type="entry name" value="Molybdopterin"/>
    <property type="match status" value="1"/>
</dbReference>
<evidence type="ECO:0000256" key="2">
    <source>
        <dbReference type="ARBA" id="ARBA00034078"/>
    </source>
</evidence>
<evidence type="ECO:0000259" key="3">
    <source>
        <dbReference type="Pfam" id="PF00384"/>
    </source>
</evidence>
<evidence type="ECO:0000313" key="4">
    <source>
        <dbReference type="EMBL" id="EQD46391.1"/>
    </source>
</evidence>
<comment type="cofactor">
    <cofactor evidence="2">
        <name>[2Fe-2S] cluster</name>
        <dbReference type="ChEBI" id="CHEBI:190135"/>
    </cofactor>
</comment>